<dbReference type="PANTHER" id="PTHR46093:SF18">
    <property type="entry name" value="FIBRONECTIN TYPE-III DOMAIN-CONTAINING PROTEIN"/>
    <property type="match status" value="1"/>
</dbReference>
<evidence type="ECO:0000256" key="2">
    <source>
        <dbReference type="ARBA" id="ARBA00022737"/>
    </source>
</evidence>
<protein>
    <recommendedName>
        <fullName evidence="8">Kelch repeat protein</fullName>
    </recommendedName>
</protein>
<organism evidence="7">
    <name type="scientific">Verticillium alfalfae (strain VaMs.102 / ATCC MYA-4576 / FGSC 10136)</name>
    <name type="common">Verticillium wilt of alfalfa</name>
    <name type="synonym">Verticillium albo-atrum</name>
    <dbReference type="NCBI Taxonomy" id="526221"/>
    <lineage>
        <taxon>Eukaryota</taxon>
        <taxon>Fungi</taxon>
        <taxon>Dikarya</taxon>
        <taxon>Ascomycota</taxon>
        <taxon>Pezizomycotina</taxon>
        <taxon>Sordariomycetes</taxon>
        <taxon>Hypocreomycetidae</taxon>
        <taxon>Glomerellales</taxon>
        <taxon>Plectosphaerellaceae</taxon>
        <taxon>Verticillium</taxon>
    </lineage>
</organism>
<dbReference type="OrthoDB" id="540004at2759"/>
<evidence type="ECO:0000256" key="1">
    <source>
        <dbReference type="ARBA" id="ARBA00022441"/>
    </source>
</evidence>
<dbReference type="InterPro" id="IPR015915">
    <property type="entry name" value="Kelch-typ_b-propeller"/>
</dbReference>
<dbReference type="Pfam" id="PF24681">
    <property type="entry name" value="Kelch_KLHDC2_KLHL20_DRC7"/>
    <property type="match status" value="1"/>
</dbReference>
<evidence type="ECO:0008006" key="8">
    <source>
        <dbReference type="Google" id="ProtNLM"/>
    </source>
</evidence>
<dbReference type="AlphaFoldDB" id="C9SSG0"/>
<evidence type="ECO:0000313" key="6">
    <source>
        <dbReference type="EMBL" id="EEY21725.1"/>
    </source>
</evidence>
<keyword evidence="7" id="KW-1185">Reference proteome</keyword>
<keyword evidence="1" id="KW-0880">Kelch repeat</keyword>
<dbReference type="Proteomes" id="UP000008698">
    <property type="component" value="Unassembled WGS sequence"/>
</dbReference>
<feature type="chain" id="PRO_5003003086" description="Kelch repeat protein" evidence="5">
    <location>
        <begin position="20"/>
        <end position="533"/>
    </location>
</feature>
<keyword evidence="4" id="KW-0812">Transmembrane</keyword>
<sequence>MHTRVLSSLLLTAASSSKGASIAGQSTTGPSPDDSGFSRRIATGGSPRNNYPDILTTSDGGKLISWGGVSTNEQANSSSEYLWTMQPALSGTSWGLEREDTTSRRTTAQRSAGSGAVVCDNTAFFVGGWVNVDTDPSVDVPRATKIPKVTTSMYDLETGTWSTSTNGFNKNDTYYHGSATCLANYAESGIVIVLGGETGQTSRYEEGEGYVAFDQAHIYSIHKDEWLKQDTTGSPPSNRSHFCTVSANGTNGTTEIFVYGGFNSQLSEAYDDLYVLTIPGFHWTKVDYPSSSPRADHACVRAGGRQMVVIGGANLGLGSQEAVFEDVDPWANGLGVFDLVNLSWSHIYSSENNDYDTPTSIADWYAAGSMTQIEWSSDEVKEIFSGHYTNGGNAPPSKKSTITIIASVVGGVTGTVAALTIVIVCVCIRRRNQEIKSGITVHRFADTAPSETVDCREDALMSEVQGHSAPSSAYTPAWTATSQASMEPSPLTLHRAQHPIAELKAEEPRWELEAPIYPVELECNPPGHRKFSF</sequence>
<dbReference type="KEGG" id="val:VDBG_07835"/>
<keyword evidence="5" id="KW-0732">Signal</keyword>
<feature type="transmembrane region" description="Helical" evidence="4">
    <location>
        <begin position="404"/>
        <end position="428"/>
    </location>
</feature>
<feature type="region of interest" description="Disordered" evidence="3">
    <location>
        <begin position="19"/>
        <end position="53"/>
    </location>
</feature>
<feature type="signal peptide" evidence="5">
    <location>
        <begin position="1"/>
        <end position="19"/>
    </location>
</feature>
<dbReference type="eggNOG" id="ENOG502SMKA">
    <property type="taxonomic scope" value="Eukaryota"/>
</dbReference>
<dbReference type="HOGENOM" id="CLU_012508_3_1_1"/>
<keyword evidence="4" id="KW-0472">Membrane</keyword>
<reference evidence="7" key="1">
    <citation type="journal article" date="2011" name="PLoS Pathog.">
        <title>Comparative genomics yields insights into niche adaptation of plant vascular wilt pathogens.</title>
        <authorList>
            <person name="Klosterman S.J."/>
            <person name="Subbarao K.V."/>
            <person name="Kang S."/>
            <person name="Veronese P."/>
            <person name="Gold S.E."/>
            <person name="Thomma B.P.H.J."/>
            <person name="Chen Z."/>
            <person name="Henrissat B."/>
            <person name="Lee Y.-H."/>
            <person name="Park J."/>
            <person name="Garcia-Pedrajas M.D."/>
            <person name="Barbara D.J."/>
            <person name="Anchieta A."/>
            <person name="de Jonge R."/>
            <person name="Santhanam P."/>
            <person name="Maruthachalam K."/>
            <person name="Atallah Z."/>
            <person name="Amyotte S.G."/>
            <person name="Paz Z."/>
            <person name="Inderbitzin P."/>
            <person name="Hayes R.J."/>
            <person name="Heiman D.I."/>
            <person name="Young S."/>
            <person name="Zeng Q."/>
            <person name="Engels R."/>
            <person name="Galagan J."/>
            <person name="Cuomo C.A."/>
            <person name="Dobinson K.F."/>
            <person name="Ma L.-J."/>
        </authorList>
    </citation>
    <scope>NUCLEOTIDE SEQUENCE [LARGE SCALE GENOMIC DNA]</scope>
    <source>
        <strain evidence="7">VaMs.102 / ATCC MYA-4576 / FGSC 10136</strain>
    </source>
</reference>
<accession>C9SSG0</accession>
<dbReference type="GeneID" id="9527370"/>
<dbReference type="SUPFAM" id="SSF117281">
    <property type="entry name" value="Kelch motif"/>
    <property type="match status" value="1"/>
</dbReference>
<keyword evidence="2" id="KW-0677">Repeat</keyword>
<dbReference type="RefSeq" id="XP_003002376.1">
    <property type="nucleotide sequence ID" value="XM_003002330.1"/>
</dbReference>
<evidence type="ECO:0000313" key="7">
    <source>
        <dbReference type="Proteomes" id="UP000008698"/>
    </source>
</evidence>
<proteinExistence type="predicted"/>
<dbReference type="STRING" id="526221.C9SSG0"/>
<keyword evidence="4" id="KW-1133">Transmembrane helix</keyword>
<evidence type="ECO:0000256" key="4">
    <source>
        <dbReference type="SAM" id="Phobius"/>
    </source>
</evidence>
<name>C9SSG0_VERA1</name>
<dbReference type="PANTHER" id="PTHR46093">
    <property type="entry name" value="ACYL-COA-BINDING DOMAIN-CONTAINING PROTEIN 5"/>
    <property type="match status" value="1"/>
</dbReference>
<dbReference type="OMA" id="CIRRRNQ"/>
<dbReference type="EMBL" id="DS985223">
    <property type="protein sequence ID" value="EEY21725.1"/>
    <property type="molecule type" value="Genomic_DNA"/>
</dbReference>
<evidence type="ECO:0000256" key="5">
    <source>
        <dbReference type="SAM" id="SignalP"/>
    </source>
</evidence>
<dbReference type="Gene3D" id="2.120.10.80">
    <property type="entry name" value="Kelch-type beta propeller"/>
    <property type="match status" value="1"/>
</dbReference>
<gene>
    <name evidence="6" type="ORF">VDBG_07835</name>
</gene>
<evidence type="ECO:0000256" key="3">
    <source>
        <dbReference type="SAM" id="MobiDB-lite"/>
    </source>
</evidence>